<accession>A0A511YQM3</accession>
<name>A0A511YQM3_9FLAO</name>
<reference evidence="1 2" key="1">
    <citation type="submission" date="2019-07" db="EMBL/GenBank/DDBJ databases">
        <title>Whole genome shotgun sequence of Chryseobacterium hagamense NBRC 105253.</title>
        <authorList>
            <person name="Hosoyama A."/>
            <person name="Uohara A."/>
            <person name="Ohji S."/>
            <person name="Ichikawa N."/>
        </authorList>
    </citation>
    <scope>NUCLEOTIDE SEQUENCE [LARGE SCALE GENOMIC DNA]</scope>
    <source>
        <strain evidence="1 2">NBRC 105253</strain>
    </source>
</reference>
<dbReference type="Proteomes" id="UP000321863">
    <property type="component" value="Unassembled WGS sequence"/>
</dbReference>
<comment type="caution">
    <text evidence="1">The sequence shown here is derived from an EMBL/GenBank/DDBJ whole genome shotgun (WGS) entry which is preliminary data.</text>
</comment>
<evidence type="ECO:0000313" key="1">
    <source>
        <dbReference type="EMBL" id="GEN77490.1"/>
    </source>
</evidence>
<dbReference type="OrthoDB" id="1189226at2"/>
<evidence type="ECO:0000313" key="2">
    <source>
        <dbReference type="Proteomes" id="UP000321863"/>
    </source>
</evidence>
<dbReference type="RefSeq" id="WP_146943314.1">
    <property type="nucleotide sequence ID" value="NZ_BJYJ01000024.1"/>
</dbReference>
<organism evidence="1 2">
    <name type="scientific">Chryseobacterium hagamense</name>
    <dbReference type="NCBI Taxonomy" id="395935"/>
    <lineage>
        <taxon>Bacteria</taxon>
        <taxon>Pseudomonadati</taxon>
        <taxon>Bacteroidota</taxon>
        <taxon>Flavobacteriia</taxon>
        <taxon>Flavobacteriales</taxon>
        <taxon>Weeksellaceae</taxon>
        <taxon>Chryseobacterium group</taxon>
        <taxon>Chryseobacterium</taxon>
    </lineage>
</organism>
<sequence>MISHYLQALKENNKIGNFTDEGLTPSQIIHLEQLYNNSNQFPKILKELLLLAGNYCNCLDYGPYDSMQEMQTEGRSNFKQMRNIVISRPHFYVEMLSNDLNLFIFLDEGDNPEINQIADNATSTNFFRRTGLTVKSLIEARIQDYNKGNNPF</sequence>
<keyword evidence="2" id="KW-1185">Reference proteome</keyword>
<proteinExistence type="predicted"/>
<dbReference type="AlphaFoldDB" id="A0A511YQM3"/>
<protein>
    <submittedName>
        <fullName evidence="1">Uncharacterized protein</fullName>
    </submittedName>
</protein>
<gene>
    <name evidence="1" type="ORF">CHA01nite_32300</name>
</gene>
<dbReference type="EMBL" id="BJYJ01000024">
    <property type="protein sequence ID" value="GEN77490.1"/>
    <property type="molecule type" value="Genomic_DNA"/>
</dbReference>